<evidence type="ECO:0000256" key="1">
    <source>
        <dbReference type="SAM" id="SignalP"/>
    </source>
</evidence>
<dbReference type="STRING" id="335543.Sfum_2022"/>
<dbReference type="OrthoDB" id="5450027at2"/>
<keyword evidence="3" id="KW-1185">Reference proteome</keyword>
<dbReference type="PANTHER" id="PTHR31013">
    <property type="entry name" value="THAUMATIN FAMILY PROTEIN-RELATED"/>
    <property type="match status" value="1"/>
</dbReference>
<dbReference type="SUPFAM" id="SSF49870">
    <property type="entry name" value="Osmotin, thaumatin-like protein"/>
    <property type="match status" value="1"/>
</dbReference>
<dbReference type="KEGG" id="sfu:Sfum_2022"/>
<keyword evidence="1" id="KW-0732">Signal</keyword>
<sequence precursor="true">MPNIPTAHPKMPSHSLKAGFLAVVLAVLLSASHAFATQVLYVIGGTTPTVGELILKDRLVKRGFVVVVRDTGNVAVANALDKDLIIISESVVSTGLKTLLRDVHTPIICFEPYQFDDLGMTDSKPGESYGSVEEQQNLVIARPGHPLAASLDGVVEVAERDIRMGFGTPGTNAIPIATLINSPDMYAIFAYKAGARMPGLAAPGIRIGYYLPRNAPNVMTAEGWKLFDAAVTWAMTPQLPAIPPTPPGKRTLVFYNNCSRKIWVGASGTVPDCSACNCAKQSCPEKPWKGTSTGFELLPTANKNTKIIQVPNNLQSAEFWARTGCRWETNPSWEGPRFICDTGDCGNASAGFRVPCNGGTKAPPANALEVTFNPSTGFFNGVAVIRTDTYDLTNVDGYSRAIKVEPLKGRYKKVSPYNGLPKYNCGKAQCTFDMRKCPPELSAVDGSGKKVCWSLCKAVMDPIQREKHSVLKAIYNNPDKRALVCCACDCGAGCGCGDIHCKYGCSPYNKNLPTPHGGICHYEKWPKPNATWCKNAGLSEANCNYQAIYKSQCPDAYSWQFNDNSSTFQCKDADYLITFCPSM</sequence>
<accession>A0LJV3</accession>
<feature type="signal peptide" evidence="1">
    <location>
        <begin position="1"/>
        <end position="36"/>
    </location>
</feature>
<dbReference type="PROSITE" id="PS51367">
    <property type="entry name" value="THAUMATIN_2"/>
    <property type="match status" value="1"/>
</dbReference>
<gene>
    <name evidence="2" type="ordered locus">Sfum_2022</name>
</gene>
<dbReference type="eggNOG" id="COG3209">
    <property type="taxonomic scope" value="Bacteria"/>
</dbReference>
<evidence type="ECO:0000313" key="3">
    <source>
        <dbReference type="Proteomes" id="UP000001784"/>
    </source>
</evidence>
<dbReference type="InterPro" id="IPR037176">
    <property type="entry name" value="Osmotin/thaumatin-like_sf"/>
</dbReference>
<organism evidence="2 3">
    <name type="scientific">Syntrophobacter fumaroxidans (strain DSM 10017 / MPOB)</name>
    <dbReference type="NCBI Taxonomy" id="335543"/>
    <lineage>
        <taxon>Bacteria</taxon>
        <taxon>Pseudomonadati</taxon>
        <taxon>Thermodesulfobacteriota</taxon>
        <taxon>Syntrophobacteria</taxon>
        <taxon>Syntrophobacterales</taxon>
        <taxon>Syntrophobacteraceae</taxon>
        <taxon>Syntrophobacter</taxon>
    </lineage>
</organism>
<evidence type="ECO:0000313" key="2">
    <source>
        <dbReference type="EMBL" id="ABK17705.1"/>
    </source>
</evidence>
<feature type="chain" id="PRO_5002627298" evidence="1">
    <location>
        <begin position="37"/>
        <end position="583"/>
    </location>
</feature>
<dbReference type="HOGENOM" id="CLU_467619_0_0_7"/>
<dbReference type="InterPro" id="IPR001938">
    <property type="entry name" value="Thaumatin"/>
</dbReference>
<dbReference type="AlphaFoldDB" id="A0LJV3"/>
<dbReference type="PANTHER" id="PTHR31013:SF2">
    <property type="entry name" value="THAUMATIN-LIKE PROTEIN"/>
    <property type="match status" value="1"/>
</dbReference>
<name>A0LJV3_SYNFM</name>
<proteinExistence type="predicted"/>
<dbReference type="Gene3D" id="2.60.110.10">
    <property type="entry name" value="Thaumatin"/>
    <property type="match status" value="1"/>
</dbReference>
<dbReference type="InParanoid" id="A0LJV3"/>
<dbReference type="Proteomes" id="UP000001784">
    <property type="component" value="Chromosome"/>
</dbReference>
<dbReference type="SMART" id="SM00205">
    <property type="entry name" value="THN"/>
    <property type="match status" value="1"/>
</dbReference>
<dbReference type="EMBL" id="CP000478">
    <property type="protein sequence ID" value="ABK17705.1"/>
    <property type="molecule type" value="Genomic_DNA"/>
</dbReference>
<protein>
    <submittedName>
        <fullName evidence="2">Thaumatin, pathogenesis-related protein</fullName>
    </submittedName>
</protein>
<reference evidence="2 3" key="1">
    <citation type="submission" date="2006-10" db="EMBL/GenBank/DDBJ databases">
        <title>Complete sequence of Syntrophobacter fumaroxidans MPOB.</title>
        <authorList>
            <consortium name="US DOE Joint Genome Institute"/>
            <person name="Copeland A."/>
            <person name="Lucas S."/>
            <person name="Lapidus A."/>
            <person name="Barry K."/>
            <person name="Detter J.C."/>
            <person name="Glavina del Rio T."/>
            <person name="Hammon N."/>
            <person name="Israni S."/>
            <person name="Pitluck S."/>
            <person name="Goltsman E.G."/>
            <person name="Martinez M."/>
            <person name="Schmutz J."/>
            <person name="Larimer F."/>
            <person name="Land M."/>
            <person name="Hauser L."/>
            <person name="Kyrpides N."/>
            <person name="Kim E."/>
            <person name="Boone D.R."/>
            <person name="Brockman F."/>
            <person name="Culley D."/>
            <person name="Ferry J."/>
            <person name="Gunsalus R."/>
            <person name="McInerney M.J."/>
            <person name="Morrison M."/>
            <person name="Plugge C."/>
            <person name="Rohlin L."/>
            <person name="Scholten J."/>
            <person name="Sieber J."/>
            <person name="Stams A.J.M."/>
            <person name="Worm P."/>
            <person name="Henstra A.M."/>
            <person name="Richardson P."/>
        </authorList>
    </citation>
    <scope>NUCLEOTIDE SEQUENCE [LARGE SCALE GENOMIC DNA]</scope>
    <source>
        <strain evidence="3">DSM 10017 / MPOB</strain>
    </source>
</reference>
<dbReference type="Pfam" id="PF00314">
    <property type="entry name" value="Thaumatin"/>
    <property type="match status" value="2"/>
</dbReference>
<dbReference type="RefSeq" id="WP_011698875.1">
    <property type="nucleotide sequence ID" value="NC_008554.1"/>
</dbReference>